<name>A0A7S1AAK4_NOCSC</name>
<accession>A0A7S1AAK4</accession>
<proteinExistence type="predicted"/>
<organism evidence="1">
    <name type="scientific">Noctiluca scintillans</name>
    <name type="common">Sea sparkle</name>
    <name type="synonym">Red tide dinoflagellate</name>
    <dbReference type="NCBI Taxonomy" id="2966"/>
    <lineage>
        <taxon>Eukaryota</taxon>
        <taxon>Sar</taxon>
        <taxon>Alveolata</taxon>
        <taxon>Dinophyceae</taxon>
        <taxon>Noctilucales</taxon>
        <taxon>Noctilucaceae</taxon>
        <taxon>Noctiluca</taxon>
    </lineage>
</organism>
<gene>
    <name evidence="1" type="ORF">NSCI0253_LOCUS22270</name>
</gene>
<reference evidence="1" key="1">
    <citation type="submission" date="2021-01" db="EMBL/GenBank/DDBJ databases">
        <authorList>
            <person name="Corre E."/>
            <person name="Pelletier E."/>
            <person name="Niang G."/>
            <person name="Scheremetjew M."/>
            <person name="Finn R."/>
            <person name="Kale V."/>
            <person name="Holt S."/>
            <person name="Cochrane G."/>
            <person name="Meng A."/>
            <person name="Brown T."/>
            <person name="Cohen L."/>
        </authorList>
    </citation>
    <scope>NUCLEOTIDE SEQUENCE</scope>
</reference>
<evidence type="ECO:0000313" key="1">
    <source>
        <dbReference type="EMBL" id="CAD8847920.1"/>
    </source>
</evidence>
<protein>
    <submittedName>
        <fullName evidence="1">Uncharacterized protein</fullName>
    </submittedName>
</protein>
<dbReference type="AlphaFoldDB" id="A0A7S1AAK4"/>
<dbReference type="EMBL" id="HBFQ01031627">
    <property type="protein sequence ID" value="CAD8847920.1"/>
    <property type="molecule type" value="Transcribed_RNA"/>
</dbReference>
<sequence>MLSLSSARQLPQSLAPQRTRPRIEFGDILIEGPSSGEPQADCVGIYELCDLAVNGRPVYQQHGETDLFLYFSSTDKWYISDGEDMRLGRPRGWCQVASQALVPSQITEEWAVWDSISRGWEVAPRIKARQVNDAILGELASRQQVQEARARRHALQVGDVVIEGQAPGELQADRMGMYELQDRVVNGRLVYRQEGGADMYLFYASRGSKWCISDGEDMAAGRPKGWCYVVSHALTPDQITELWEVVADDAAHDAYWQPAPRLRVRPKNRAT</sequence>